<dbReference type="EMBL" id="JBBPCN010000001">
    <property type="protein sequence ID" value="MEK8070434.1"/>
    <property type="molecule type" value="Genomic_DNA"/>
</dbReference>
<dbReference type="Proteomes" id="UP001456513">
    <property type="component" value="Unassembled WGS sequence"/>
</dbReference>
<organism evidence="1 2">
    <name type="scientific">Rhodococcus navarretei</name>
    <dbReference type="NCBI Taxonomy" id="3128981"/>
    <lineage>
        <taxon>Bacteria</taxon>
        <taxon>Bacillati</taxon>
        <taxon>Actinomycetota</taxon>
        <taxon>Actinomycetes</taxon>
        <taxon>Mycobacteriales</taxon>
        <taxon>Nocardiaceae</taxon>
        <taxon>Rhodococcus</taxon>
    </lineage>
</organism>
<evidence type="ECO:0000313" key="2">
    <source>
        <dbReference type="Proteomes" id="UP001456513"/>
    </source>
</evidence>
<reference evidence="1 2" key="1">
    <citation type="submission" date="2024-03" db="EMBL/GenBank/DDBJ databases">
        <title>Rhodococcus navarretei sp. nov. and Pseudarthrobacter quantumdoti sp. nov., two new species with the ability to biosynthesize Quantum Dots isolated from soil samples at Union Glacier, Antarctica.</title>
        <authorList>
            <person name="Vargas M."/>
        </authorList>
    </citation>
    <scope>NUCLEOTIDE SEQUENCE [LARGE SCALE GENOMIC DNA]</scope>
    <source>
        <strain evidence="1 2">EXRC-4A-4</strain>
    </source>
</reference>
<protein>
    <submittedName>
        <fullName evidence="1">Uncharacterized protein</fullName>
    </submittedName>
</protein>
<keyword evidence="2" id="KW-1185">Reference proteome</keyword>
<gene>
    <name evidence="1" type="ORF">AABD04_06190</name>
</gene>
<name>A0ABU9CSQ1_9NOCA</name>
<accession>A0ABU9CSQ1</accession>
<sequence>MLGMQGQRRTQRVPSTVQNLYYGGSFVIPVKGSGDYADGETVGVVDSQPPPVPHGSVRDDGIPAMYGVKCDSGFCHARILRTPTIASHRHFEQRVDILCECTIVASILGRLLRIVTDDATLIWPVLGRCNKYRCFVDTGIVQITRPDGDPDDWMGRQVRSMSGVTERTLLTHLGRVRADGTFVFAETPKWRELNHDPWVEVDISMLHGRHSVEHTAKRVRRMTAPLRQRRKDAVRYFDSYRLLENRYYPMATPTSNIPEHVSVYGDMAAIEAACPDGATAMIYEPAHRAWWESDDRVTLVELELERVAADATD</sequence>
<proteinExistence type="predicted"/>
<comment type="caution">
    <text evidence="1">The sequence shown here is derived from an EMBL/GenBank/DDBJ whole genome shotgun (WGS) entry which is preliminary data.</text>
</comment>
<dbReference type="RefSeq" id="WP_341440537.1">
    <property type="nucleotide sequence ID" value="NZ_JBBPCN010000001.1"/>
</dbReference>
<evidence type="ECO:0000313" key="1">
    <source>
        <dbReference type="EMBL" id="MEK8070434.1"/>
    </source>
</evidence>